<keyword evidence="7 12" id="KW-0812">Transmembrane</keyword>
<evidence type="ECO:0000256" key="5">
    <source>
        <dbReference type="ARBA" id="ARBA00022676"/>
    </source>
</evidence>
<organism evidence="13 14">
    <name type="scientific">Seiridium unicorne</name>
    <dbReference type="NCBI Taxonomy" id="138068"/>
    <lineage>
        <taxon>Eukaryota</taxon>
        <taxon>Fungi</taxon>
        <taxon>Dikarya</taxon>
        <taxon>Ascomycota</taxon>
        <taxon>Pezizomycotina</taxon>
        <taxon>Sordariomycetes</taxon>
        <taxon>Xylariomycetidae</taxon>
        <taxon>Amphisphaeriales</taxon>
        <taxon>Sporocadaceae</taxon>
        <taxon>Seiridium</taxon>
    </lineage>
</organism>
<keyword evidence="6" id="KW-0808">Transferase</keyword>
<dbReference type="InterPro" id="IPR005599">
    <property type="entry name" value="GPI_mannosylTrfase"/>
</dbReference>
<comment type="subcellular location">
    <subcellularLocation>
        <location evidence="1 12">Endoplasmic reticulum membrane</location>
        <topology evidence="1 12">Multi-pass membrane protein</topology>
    </subcellularLocation>
</comment>
<gene>
    <name evidence="13" type="ORF">SUNI508_04006</name>
</gene>
<dbReference type="EMBL" id="JARVKF010000068">
    <property type="protein sequence ID" value="KAK9423525.1"/>
    <property type="molecule type" value="Genomic_DNA"/>
</dbReference>
<dbReference type="GO" id="GO:0016757">
    <property type="term" value="F:glycosyltransferase activity"/>
    <property type="evidence" value="ECO:0007669"/>
    <property type="project" value="UniProtKB-KW"/>
</dbReference>
<dbReference type="Proteomes" id="UP001408356">
    <property type="component" value="Unassembled WGS sequence"/>
</dbReference>
<protein>
    <recommendedName>
        <fullName evidence="12">Mannosyltransferase</fullName>
        <ecNumber evidence="12">2.4.1.-</ecNumber>
    </recommendedName>
</protein>
<proteinExistence type="inferred from homology"/>
<dbReference type="PANTHER" id="PTHR22760">
    <property type="entry name" value="GLYCOSYLTRANSFERASE"/>
    <property type="match status" value="1"/>
</dbReference>
<feature type="transmembrane region" description="Helical" evidence="12">
    <location>
        <begin position="334"/>
        <end position="356"/>
    </location>
</feature>
<keyword evidence="8 12" id="KW-0256">Endoplasmic reticulum</keyword>
<evidence type="ECO:0000313" key="14">
    <source>
        <dbReference type="Proteomes" id="UP001408356"/>
    </source>
</evidence>
<keyword evidence="14" id="KW-1185">Reference proteome</keyword>
<comment type="function">
    <text evidence="11">Mannosyltransferase involved in glycosylphosphatidylinositol-anchor biosynthesis. Transfers the third mannose to Man2-GlcN-acyl-PI during GPI precursor assembly.</text>
</comment>
<evidence type="ECO:0000256" key="4">
    <source>
        <dbReference type="ARBA" id="ARBA00022502"/>
    </source>
</evidence>
<evidence type="ECO:0000256" key="8">
    <source>
        <dbReference type="ARBA" id="ARBA00022824"/>
    </source>
</evidence>
<evidence type="ECO:0000256" key="6">
    <source>
        <dbReference type="ARBA" id="ARBA00022679"/>
    </source>
</evidence>
<evidence type="ECO:0000256" key="12">
    <source>
        <dbReference type="RuleBase" id="RU363075"/>
    </source>
</evidence>
<evidence type="ECO:0000313" key="13">
    <source>
        <dbReference type="EMBL" id="KAK9423525.1"/>
    </source>
</evidence>
<sequence length="731" mass="80885">MTRGFVIPDSGEIWGKLPARRRNHVRARHGRRSTVLTVASVGAMTECGGFPCQRGAGGRPPSESSSLNLASAFGLEPQETVATASVVNLLLNFVGFHDQGHDIWPFVMAAKKSAVDTAANAQDPTEDTPSCPIQQDVVAAQVKEALAVLFALRLANALCVRTFFQPDEYFQALEPAWQLVFGVDSGAWMTWEWQYRLRSSLHPGIFALGYTIVANYLSTMPIPAHYRAYALLAAPKVIQAGFAALSDWYAWRLAEKLFGRNTATAWSVLLMGITNPWQWYCSTRTFSNCLETTLTIAALYYFSWEILGLPSQGEGKSPVAQPFQKPGSVNSLRLSIVFAALAILLRPTNVFIWLAIGTLAVTRLTLDGQSPYTGKTVFVLIREAVLCGSFALGLTLLCDKQYFGEWTFPPLNWLNFNIAQSLAIFYGQNDWHYYLSQGITLSCTTIAPFAVMGLWSIPESATVSITAKNALKALSFAVLVTLSTLSFVVHKEVRFMYPLLPVLHILAAPHVTSCFVVPQEEGIPTAQGAVGIRRKPLLVFGLLVNLVIGTYLSYFHAAAPISVMSQLRRDFESIHPQNLTIPQPFVYTNETKEPLELFALFLTPCHATPWRSHLVYPALRARALGCEPPLHTAPGSPEREAYVPEDRRFDADKVGFLDNELWPSHGESEELPRYIVGYEGIESALQEYFGISGPGAEKGVTLKQTWGEWNGLFTDDDRKAGELRIWETGLY</sequence>
<feature type="transmembrane region" description="Helical" evidence="12">
    <location>
        <begin position="434"/>
        <end position="457"/>
    </location>
</feature>
<keyword evidence="5 12" id="KW-0328">Glycosyltransferase</keyword>
<evidence type="ECO:0000256" key="2">
    <source>
        <dbReference type="ARBA" id="ARBA00004687"/>
    </source>
</evidence>
<evidence type="ECO:0000256" key="10">
    <source>
        <dbReference type="ARBA" id="ARBA00023136"/>
    </source>
</evidence>
<evidence type="ECO:0000256" key="3">
    <source>
        <dbReference type="ARBA" id="ARBA00006065"/>
    </source>
</evidence>
<keyword evidence="10 12" id="KW-0472">Membrane</keyword>
<accession>A0ABR2VAM8</accession>
<evidence type="ECO:0000256" key="11">
    <source>
        <dbReference type="ARBA" id="ARBA00024708"/>
    </source>
</evidence>
<keyword evidence="9 12" id="KW-1133">Transmembrane helix</keyword>
<comment type="caution">
    <text evidence="13">The sequence shown here is derived from an EMBL/GenBank/DDBJ whole genome shotgun (WGS) entry which is preliminary data.</text>
</comment>
<feature type="transmembrane region" description="Helical" evidence="12">
    <location>
        <begin position="469"/>
        <end position="489"/>
    </location>
</feature>
<feature type="transmembrane region" description="Helical" evidence="12">
    <location>
        <begin position="376"/>
        <end position="398"/>
    </location>
</feature>
<evidence type="ECO:0000256" key="1">
    <source>
        <dbReference type="ARBA" id="ARBA00004477"/>
    </source>
</evidence>
<feature type="transmembrane region" description="Helical" evidence="12">
    <location>
        <begin position="537"/>
        <end position="557"/>
    </location>
</feature>
<comment type="pathway">
    <text evidence="2">Glycolipid biosynthesis; glycosylphosphatidylinositol-anchor biosynthesis.</text>
</comment>
<reference evidence="13 14" key="1">
    <citation type="journal article" date="2024" name="J. Plant Pathol.">
        <title>Sequence and assembly of the genome of Seiridium unicorne, isolate CBS 538.82, causal agent of cypress canker disease.</title>
        <authorList>
            <person name="Scali E."/>
            <person name="Rocca G.D."/>
            <person name="Danti R."/>
            <person name="Garbelotto M."/>
            <person name="Barberini S."/>
            <person name="Baroncelli R."/>
            <person name="Emiliani G."/>
        </authorList>
    </citation>
    <scope>NUCLEOTIDE SEQUENCE [LARGE SCALE GENOMIC DNA]</scope>
    <source>
        <strain evidence="13 14">BM-138-508</strain>
    </source>
</reference>
<dbReference type="PANTHER" id="PTHR22760:SF4">
    <property type="entry name" value="GPI MANNOSYLTRANSFERASE 3"/>
    <property type="match status" value="1"/>
</dbReference>
<name>A0ABR2VAM8_9PEZI</name>
<feature type="transmembrane region" description="Helical" evidence="12">
    <location>
        <begin position="495"/>
        <end position="517"/>
    </location>
</feature>
<comment type="similarity">
    <text evidence="3">Belongs to the glycosyltransferase 22 family. PIGB subfamily.</text>
</comment>
<evidence type="ECO:0000256" key="9">
    <source>
        <dbReference type="ARBA" id="ARBA00022989"/>
    </source>
</evidence>
<dbReference type="EC" id="2.4.1.-" evidence="12"/>
<keyword evidence="4" id="KW-0337">GPI-anchor biosynthesis</keyword>
<dbReference type="Pfam" id="PF03901">
    <property type="entry name" value="Glyco_transf_22"/>
    <property type="match status" value="1"/>
</dbReference>
<evidence type="ECO:0000256" key="7">
    <source>
        <dbReference type="ARBA" id="ARBA00022692"/>
    </source>
</evidence>